<dbReference type="GO" id="GO:0004519">
    <property type="term" value="F:endonuclease activity"/>
    <property type="evidence" value="ECO:0007669"/>
    <property type="project" value="UniProtKB-KW"/>
</dbReference>
<dbReference type="SUPFAM" id="SSF56219">
    <property type="entry name" value="DNase I-like"/>
    <property type="match status" value="1"/>
</dbReference>
<keyword evidence="3" id="KW-0255">Endonuclease</keyword>
<keyword evidence="4" id="KW-1185">Reference proteome</keyword>
<dbReference type="RefSeq" id="WP_144995758.1">
    <property type="nucleotide sequence ID" value="NZ_CP036281.1"/>
</dbReference>
<dbReference type="Pfam" id="PF03372">
    <property type="entry name" value="Exo_endo_phos"/>
    <property type="match status" value="1"/>
</dbReference>
<keyword evidence="3" id="KW-0540">Nuclease</keyword>
<evidence type="ECO:0000313" key="3">
    <source>
        <dbReference type="EMBL" id="QDU80481.1"/>
    </source>
</evidence>
<proteinExistence type="predicted"/>
<organism evidence="3 4">
    <name type="scientific">Polystyrenella longa</name>
    <dbReference type="NCBI Taxonomy" id="2528007"/>
    <lineage>
        <taxon>Bacteria</taxon>
        <taxon>Pseudomonadati</taxon>
        <taxon>Planctomycetota</taxon>
        <taxon>Planctomycetia</taxon>
        <taxon>Planctomycetales</taxon>
        <taxon>Planctomycetaceae</taxon>
        <taxon>Polystyrenella</taxon>
    </lineage>
</organism>
<dbReference type="InterPro" id="IPR036691">
    <property type="entry name" value="Endo/exonu/phosph_ase_sf"/>
</dbReference>
<dbReference type="Proteomes" id="UP000317178">
    <property type="component" value="Chromosome"/>
</dbReference>
<dbReference type="OrthoDB" id="9793162at2"/>
<accession>A0A518CMN1</accession>
<dbReference type="PANTHER" id="PTHR12121:SF36">
    <property type="entry name" value="ENDONUCLEASE_EXONUCLEASE_PHOSPHATASE DOMAIN-CONTAINING PROTEIN"/>
    <property type="match status" value="1"/>
</dbReference>
<dbReference type="AlphaFoldDB" id="A0A518CMN1"/>
<gene>
    <name evidence="3" type="ORF">Pla110_22110</name>
</gene>
<feature type="domain" description="Endonuclease/exonuclease/phosphatase" evidence="2">
    <location>
        <begin position="26"/>
        <end position="274"/>
    </location>
</feature>
<reference evidence="3 4" key="1">
    <citation type="submission" date="2019-02" db="EMBL/GenBank/DDBJ databases">
        <title>Deep-cultivation of Planctomycetes and their phenomic and genomic characterization uncovers novel biology.</title>
        <authorList>
            <person name="Wiegand S."/>
            <person name="Jogler M."/>
            <person name="Boedeker C."/>
            <person name="Pinto D."/>
            <person name="Vollmers J."/>
            <person name="Rivas-Marin E."/>
            <person name="Kohn T."/>
            <person name="Peeters S.H."/>
            <person name="Heuer A."/>
            <person name="Rast P."/>
            <person name="Oberbeckmann S."/>
            <person name="Bunk B."/>
            <person name="Jeske O."/>
            <person name="Meyerdierks A."/>
            <person name="Storesund J.E."/>
            <person name="Kallscheuer N."/>
            <person name="Luecker S."/>
            <person name="Lage O.M."/>
            <person name="Pohl T."/>
            <person name="Merkel B.J."/>
            <person name="Hornburger P."/>
            <person name="Mueller R.-W."/>
            <person name="Bruemmer F."/>
            <person name="Labrenz M."/>
            <person name="Spormann A.M."/>
            <person name="Op den Camp H."/>
            <person name="Overmann J."/>
            <person name="Amann R."/>
            <person name="Jetten M.S.M."/>
            <person name="Mascher T."/>
            <person name="Medema M.H."/>
            <person name="Devos D.P."/>
            <person name="Kaster A.-K."/>
            <person name="Ovreas L."/>
            <person name="Rohde M."/>
            <person name="Galperin M.Y."/>
            <person name="Jogler C."/>
        </authorList>
    </citation>
    <scope>NUCLEOTIDE SEQUENCE [LARGE SCALE GENOMIC DNA]</scope>
    <source>
        <strain evidence="3 4">Pla110</strain>
    </source>
</reference>
<feature type="chain" id="PRO_5021946509" evidence="1">
    <location>
        <begin position="21"/>
        <end position="286"/>
    </location>
</feature>
<feature type="signal peptide" evidence="1">
    <location>
        <begin position="1"/>
        <end position="20"/>
    </location>
</feature>
<keyword evidence="3" id="KW-0378">Hydrolase</keyword>
<dbReference type="CDD" id="cd09083">
    <property type="entry name" value="EEP-1"/>
    <property type="match status" value="1"/>
</dbReference>
<protein>
    <submittedName>
        <fullName evidence="3">Endonuclease/Exonuclease/phosphatase family protein</fullName>
    </submittedName>
</protein>
<sequence precursor="true">MKRLLFAFVLLAAVGQNAVAESLNVMTWNIRYNNPNDGINAWSNRKDWVAEIILENKVDIVGFQEVLVEQLEDLKARLPEMGVYGVGRNDGKNAGEFTPIFFRKDRFDLLDQSTFWLSMTPDKTASKGWDASLPRIASWIKLKDRQTGTVFYVMNTHFDHRGKQARTESAKLLLKQMREQFADHPVILTGDFNTTPDSPPYNILTGKDTQTHPVYLDAYKHSAQKPQGPDSTWNGFKAIVPDRRIDFVFVNKKVKVEQFKTLQDQRDGRFPSDHLPVLTELEFMQE</sequence>
<keyword evidence="3" id="KW-0269">Exonuclease</keyword>
<name>A0A518CMN1_9PLAN</name>
<evidence type="ECO:0000313" key="4">
    <source>
        <dbReference type="Proteomes" id="UP000317178"/>
    </source>
</evidence>
<dbReference type="GO" id="GO:0000175">
    <property type="term" value="F:3'-5'-RNA exonuclease activity"/>
    <property type="evidence" value="ECO:0007669"/>
    <property type="project" value="TreeGrafter"/>
</dbReference>
<dbReference type="InterPro" id="IPR005135">
    <property type="entry name" value="Endo/exonuclease/phosphatase"/>
</dbReference>
<dbReference type="Gene3D" id="3.60.10.10">
    <property type="entry name" value="Endonuclease/exonuclease/phosphatase"/>
    <property type="match status" value="1"/>
</dbReference>
<dbReference type="InterPro" id="IPR050410">
    <property type="entry name" value="CCR4/nocturin_mRNA_transcr"/>
</dbReference>
<evidence type="ECO:0000256" key="1">
    <source>
        <dbReference type="SAM" id="SignalP"/>
    </source>
</evidence>
<dbReference type="KEGG" id="plon:Pla110_22110"/>
<dbReference type="EMBL" id="CP036281">
    <property type="protein sequence ID" value="QDU80481.1"/>
    <property type="molecule type" value="Genomic_DNA"/>
</dbReference>
<keyword evidence="1" id="KW-0732">Signal</keyword>
<evidence type="ECO:0000259" key="2">
    <source>
        <dbReference type="Pfam" id="PF03372"/>
    </source>
</evidence>
<dbReference type="PANTHER" id="PTHR12121">
    <property type="entry name" value="CARBON CATABOLITE REPRESSOR PROTEIN 4"/>
    <property type="match status" value="1"/>
</dbReference>